<organism evidence="6 7">
    <name type="scientific">Paraburkholderia dipogonis</name>
    <dbReference type="NCBI Taxonomy" id="1211383"/>
    <lineage>
        <taxon>Bacteria</taxon>
        <taxon>Pseudomonadati</taxon>
        <taxon>Pseudomonadota</taxon>
        <taxon>Betaproteobacteria</taxon>
        <taxon>Burkholderiales</taxon>
        <taxon>Burkholderiaceae</taxon>
        <taxon>Paraburkholderia</taxon>
    </lineage>
</organism>
<keyword evidence="3" id="KW-0804">Transcription</keyword>
<dbReference type="RefSeq" id="WP_408180337.1">
    <property type="nucleotide sequence ID" value="NZ_JAQQEZ010000031.1"/>
</dbReference>
<evidence type="ECO:0000259" key="4">
    <source>
        <dbReference type="PROSITE" id="PS51077"/>
    </source>
</evidence>
<dbReference type="InterPro" id="IPR036390">
    <property type="entry name" value="WH_DNA-bd_sf"/>
</dbReference>
<dbReference type="Pfam" id="PF01614">
    <property type="entry name" value="IclR_C"/>
    <property type="match status" value="1"/>
</dbReference>
<dbReference type="PROSITE" id="PS51077">
    <property type="entry name" value="HTH_ICLR"/>
    <property type="match status" value="1"/>
</dbReference>
<evidence type="ECO:0000256" key="3">
    <source>
        <dbReference type="ARBA" id="ARBA00023163"/>
    </source>
</evidence>
<dbReference type="InterPro" id="IPR029016">
    <property type="entry name" value="GAF-like_dom_sf"/>
</dbReference>
<keyword evidence="2" id="KW-0238">DNA-binding</keyword>
<evidence type="ECO:0000313" key="6">
    <source>
        <dbReference type="EMBL" id="MFM0005636.1"/>
    </source>
</evidence>
<dbReference type="Gene3D" id="3.30.450.40">
    <property type="match status" value="1"/>
</dbReference>
<name>A0ABW9B088_9BURK</name>
<dbReference type="PANTHER" id="PTHR30136:SF8">
    <property type="entry name" value="TRANSCRIPTIONAL REGULATORY PROTEIN"/>
    <property type="match status" value="1"/>
</dbReference>
<dbReference type="EMBL" id="JAQQEZ010000031">
    <property type="protein sequence ID" value="MFM0005636.1"/>
    <property type="molecule type" value="Genomic_DNA"/>
</dbReference>
<feature type="domain" description="IclR-ED" evidence="5">
    <location>
        <begin position="84"/>
        <end position="264"/>
    </location>
</feature>
<comment type="caution">
    <text evidence="6">The sequence shown here is derived from an EMBL/GenBank/DDBJ whole genome shotgun (WGS) entry which is preliminary data.</text>
</comment>
<dbReference type="Proteomes" id="UP001629230">
    <property type="component" value="Unassembled WGS sequence"/>
</dbReference>
<evidence type="ECO:0000313" key="7">
    <source>
        <dbReference type="Proteomes" id="UP001629230"/>
    </source>
</evidence>
<dbReference type="InterPro" id="IPR050707">
    <property type="entry name" value="HTH_MetabolicPath_Reg"/>
</dbReference>
<reference evidence="6 7" key="1">
    <citation type="journal article" date="2024" name="Chem. Sci.">
        <title>Discovery of megapolipeptins by genome mining of a Burkholderiales bacteria collection.</title>
        <authorList>
            <person name="Paulo B.S."/>
            <person name="Recchia M.J.J."/>
            <person name="Lee S."/>
            <person name="Fergusson C.H."/>
            <person name="Romanowski S.B."/>
            <person name="Hernandez A."/>
            <person name="Krull N."/>
            <person name="Liu D.Y."/>
            <person name="Cavanagh H."/>
            <person name="Bos A."/>
            <person name="Gray C.A."/>
            <person name="Murphy B.T."/>
            <person name="Linington R.G."/>
            <person name="Eustaquio A.S."/>
        </authorList>
    </citation>
    <scope>NUCLEOTIDE SEQUENCE [LARGE SCALE GENOMIC DNA]</scope>
    <source>
        <strain evidence="6 7">RL17-350-BIC-A</strain>
    </source>
</reference>
<dbReference type="PANTHER" id="PTHR30136">
    <property type="entry name" value="HELIX-TURN-HELIX TRANSCRIPTIONAL REGULATOR, ICLR FAMILY"/>
    <property type="match status" value="1"/>
</dbReference>
<gene>
    <name evidence="6" type="ORF">PQR57_32125</name>
</gene>
<keyword evidence="7" id="KW-1185">Reference proteome</keyword>
<accession>A0ABW9B088</accession>
<evidence type="ECO:0000256" key="2">
    <source>
        <dbReference type="ARBA" id="ARBA00023125"/>
    </source>
</evidence>
<sequence>MGANERLTGQVAGAAKEQRGIHAMEVGGRLLRQLADAGQPMSMAALSVATDIPMNQVFTYLVSLTRTGLVRRDALTHRYEPGALSLTFGLHALAQTSPLRETFQGTLDLAKATKYGVLVAVWDDRGPTVVQYVSPEVPLHTGMHVGAVMSMAHTSTGRTFAAFMPKGTVEPMLMCDVRKRHGAGSGPTPEELEHLLAEVREKRLSRADGLPIPGVSSLSVPVFNQSGRIVLAITAFDKTGILDISGDGGPARLLTTLAGELSSL</sequence>
<dbReference type="SUPFAM" id="SSF46785">
    <property type="entry name" value="Winged helix' DNA-binding domain"/>
    <property type="match status" value="1"/>
</dbReference>
<evidence type="ECO:0000259" key="5">
    <source>
        <dbReference type="PROSITE" id="PS51078"/>
    </source>
</evidence>
<dbReference type="Gene3D" id="1.10.10.10">
    <property type="entry name" value="Winged helix-like DNA-binding domain superfamily/Winged helix DNA-binding domain"/>
    <property type="match status" value="1"/>
</dbReference>
<dbReference type="PROSITE" id="PS51078">
    <property type="entry name" value="ICLR_ED"/>
    <property type="match status" value="1"/>
</dbReference>
<proteinExistence type="predicted"/>
<dbReference type="InterPro" id="IPR036388">
    <property type="entry name" value="WH-like_DNA-bd_sf"/>
</dbReference>
<protein>
    <submittedName>
        <fullName evidence="6">IclR family transcriptional regulator C-terminal domain-containing protein</fullName>
    </submittedName>
</protein>
<keyword evidence="1" id="KW-0805">Transcription regulation</keyword>
<evidence type="ECO:0000256" key="1">
    <source>
        <dbReference type="ARBA" id="ARBA00023015"/>
    </source>
</evidence>
<dbReference type="InterPro" id="IPR005471">
    <property type="entry name" value="Tscrpt_reg_IclR_N"/>
</dbReference>
<dbReference type="InterPro" id="IPR014757">
    <property type="entry name" value="Tscrpt_reg_IclR_C"/>
</dbReference>
<dbReference type="SUPFAM" id="SSF55781">
    <property type="entry name" value="GAF domain-like"/>
    <property type="match status" value="1"/>
</dbReference>
<dbReference type="Pfam" id="PF09339">
    <property type="entry name" value="HTH_IclR"/>
    <property type="match status" value="1"/>
</dbReference>
<feature type="domain" description="HTH iclR-type" evidence="4">
    <location>
        <begin position="21"/>
        <end position="83"/>
    </location>
</feature>